<name>A0AA86VYX4_9FABA</name>
<keyword evidence="3 10" id="KW-0808">Transferase</keyword>
<dbReference type="Gramene" id="rna-AYBTSS11_LOCUS17275">
    <property type="protein sequence ID" value="CAJ1957577.1"/>
    <property type="gene ID" value="gene-AYBTSS11_LOCUS17275"/>
</dbReference>
<dbReference type="EC" id="2.4.1.132" evidence="10"/>
<evidence type="ECO:0000256" key="4">
    <source>
        <dbReference type="ARBA" id="ARBA00022692"/>
    </source>
</evidence>
<dbReference type="PANTHER" id="PTHR45918">
    <property type="entry name" value="ALPHA-1,3/1,6-MANNOSYLTRANSFERASE ALG2"/>
    <property type="match status" value="1"/>
</dbReference>
<dbReference type="EC" id="2.4.1.257" evidence="10"/>
<reference evidence="13" key="1">
    <citation type="submission" date="2023-10" db="EMBL/GenBank/DDBJ databases">
        <authorList>
            <person name="Domelevo Entfellner J.-B."/>
        </authorList>
    </citation>
    <scope>NUCLEOTIDE SEQUENCE</scope>
</reference>
<sequence>MQFLVDLFLLNRPKRRRLLPSSKQGLEVLHRSDYTATVVGEQFLSLLSTKFQFLLSTMAKGASTKLSIAIIHPDLGIGEYSLFPIAFQSSGAERLIVDAAVELASQGHEVHVFTAHHDRNRCFEETVTGTFPVTVYGSFLPRHVFYRLHALCAYLRCLFVAFCVLFMWHSFDVILADQVSVVIPILKLKRSIKVVFYCHFPDLLLAQRSTFIRRMYRKPIDYVEEITTGMADLILVNSNFTASTFANTFKSLHANGIRPAVLYPAVNVAQFNEPSTFKLNFLSINRFERKKNIQLAISAFAMLHSLEGISKHKDITNASLTIAGGFDKRLKENVEYLEELKDLAEKEGVSSKIRFITSCPTDERNALLSECLCVLYTPKDEHFGIVPLEAMAAYKPVIACNSGGPVESIKNGVTGFLCDPTPQDFSSAMAKIISYPQVAEKMGREARKHVVESFSTKSFGQHLNRYLVDIHRGKED</sequence>
<dbReference type="GO" id="GO:0005789">
    <property type="term" value="C:endoplasmic reticulum membrane"/>
    <property type="evidence" value="ECO:0007669"/>
    <property type="project" value="UniProtKB-SubCell"/>
</dbReference>
<evidence type="ECO:0000256" key="2">
    <source>
        <dbReference type="ARBA" id="ARBA00022676"/>
    </source>
</evidence>
<dbReference type="Pfam" id="PF13439">
    <property type="entry name" value="Glyco_transf_4"/>
    <property type="match status" value="1"/>
</dbReference>
<evidence type="ECO:0000313" key="13">
    <source>
        <dbReference type="EMBL" id="CAJ1957577.1"/>
    </source>
</evidence>
<evidence type="ECO:0000256" key="8">
    <source>
        <dbReference type="ARBA" id="ARBA00045103"/>
    </source>
</evidence>
<dbReference type="FunFam" id="3.40.50.2000:FF:000132">
    <property type="entry name" value="alpha-1,3/1,6-mannosyltransferase ALG2"/>
    <property type="match status" value="1"/>
</dbReference>
<keyword evidence="4" id="KW-0812">Transmembrane</keyword>
<dbReference type="GO" id="GO:0004378">
    <property type="term" value="F:GDP-Man:Man(1)GlcNAc(2)-PP-Dol alpha-1,3-mannosyltransferase activity"/>
    <property type="evidence" value="ECO:0007669"/>
    <property type="project" value="UniProtKB-UniRule"/>
</dbReference>
<dbReference type="InterPro" id="IPR001296">
    <property type="entry name" value="Glyco_trans_1"/>
</dbReference>
<dbReference type="Pfam" id="PF00534">
    <property type="entry name" value="Glycos_transf_1"/>
    <property type="match status" value="1"/>
</dbReference>
<dbReference type="AlphaFoldDB" id="A0AA86VYX4"/>
<dbReference type="FunFam" id="3.40.50.2000:FF:000137">
    <property type="entry name" value="alpha-1,3/1,6-mannosyltransferase ALG2"/>
    <property type="match status" value="1"/>
</dbReference>
<comment type="similarity">
    <text evidence="10">Belongs to the glycosyltransferase group 1 family.</text>
</comment>
<comment type="catalytic activity">
    <reaction evidence="9 10">
        <text>an alpha-D-Man-(1-&gt;3)-beta-D-Man-(1-&gt;4)-beta-D-GlcNAc-(1-&gt;4)-alpha-D-GlcNAc-diphospho-di-trans,poly-cis-dolichol + GDP-alpha-D-mannose = an alpha-D-Man-(1-&gt;3)-[alpha-D-Man-(1-&gt;6)]-beta-D-Man-(1-&gt;4)-beta-D-GlcNAc-(1-&gt;4)-alpha-D-GlcNAc-diphospho-di-trans,poly-cis-dolichol + GDP + H(+)</text>
        <dbReference type="Rhea" id="RHEA:29519"/>
        <dbReference type="Rhea" id="RHEA-COMP:19513"/>
        <dbReference type="Rhea" id="RHEA-COMP:19515"/>
        <dbReference type="ChEBI" id="CHEBI:15378"/>
        <dbReference type="ChEBI" id="CHEBI:57527"/>
        <dbReference type="ChEBI" id="CHEBI:58189"/>
        <dbReference type="ChEBI" id="CHEBI:132510"/>
        <dbReference type="ChEBI" id="CHEBI:132511"/>
        <dbReference type="EC" id="2.4.1.257"/>
    </reaction>
    <physiologicalReaction direction="left-to-right" evidence="9 10">
        <dbReference type="Rhea" id="RHEA:29520"/>
    </physiologicalReaction>
</comment>
<dbReference type="Proteomes" id="UP001189624">
    <property type="component" value="Chromosome 5"/>
</dbReference>
<dbReference type="CDD" id="cd03805">
    <property type="entry name" value="GT4_ALG2-like"/>
    <property type="match status" value="1"/>
</dbReference>
<accession>A0AA86VYX4</accession>
<keyword evidence="2 10" id="KW-0328">Glycosyltransferase</keyword>
<evidence type="ECO:0000259" key="12">
    <source>
        <dbReference type="Pfam" id="PF13439"/>
    </source>
</evidence>
<keyword evidence="6" id="KW-1133">Transmembrane helix</keyword>
<keyword evidence="5" id="KW-0256">Endoplasmic reticulum</keyword>
<evidence type="ECO:0000259" key="11">
    <source>
        <dbReference type="Pfam" id="PF00534"/>
    </source>
</evidence>
<proteinExistence type="inferred from homology"/>
<gene>
    <name evidence="13" type="ORF">AYBTSS11_LOCUS17275</name>
</gene>
<feature type="domain" description="Glycosyltransferase subfamily 4-like N-terminal" evidence="12">
    <location>
        <begin position="90"/>
        <end position="267"/>
    </location>
</feature>
<comment type="catalytic activity">
    <reaction evidence="8 10">
        <text>a beta-D-Man-(1-&gt;4)-beta-D-GlcNAc-(1-&gt;4)-alpha-D-GlcNAc-diphospho-di-trans,poly-cis-dolichol + GDP-alpha-D-mannose = an alpha-D-Man-(1-&gt;3)-beta-D-Man-(1-&gt;4)-beta-D-GlcNAc-(1-&gt;4)-alpha-D-GlcNAc-diphospho-di-trans,poly-cis-dolichol + GDP + H(+)</text>
        <dbReference type="Rhea" id="RHEA:29515"/>
        <dbReference type="Rhea" id="RHEA-COMP:19511"/>
        <dbReference type="Rhea" id="RHEA-COMP:19513"/>
        <dbReference type="ChEBI" id="CHEBI:15378"/>
        <dbReference type="ChEBI" id="CHEBI:57527"/>
        <dbReference type="ChEBI" id="CHEBI:58189"/>
        <dbReference type="ChEBI" id="CHEBI:58472"/>
        <dbReference type="ChEBI" id="CHEBI:132510"/>
        <dbReference type="EC" id="2.4.1.132"/>
    </reaction>
    <physiologicalReaction direction="left-to-right" evidence="8 10">
        <dbReference type="Rhea" id="RHEA:29516"/>
    </physiologicalReaction>
</comment>
<feature type="domain" description="Glycosyl transferase family 1" evidence="11">
    <location>
        <begin position="280"/>
        <end position="449"/>
    </location>
</feature>
<keyword evidence="14" id="KW-1185">Reference proteome</keyword>
<evidence type="ECO:0000313" key="14">
    <source>
        <dbReference type="Proteomes" id="UP001189624"/>
    </source>
</evidence>
<evidence type="ECO:0000256" key="5">
    <source>
        <dbReference type="ARBA" id="ARBA00022824"/>
    </source>
</evidence>
<evidence type="ECO:0000256" key="10">
    <source>
        <dbReference type="RuleBase" id="RU367136"/>
    </source>
</evidence>
<organism evidence="13 14">
    <name type="scientific">Sphenostylis stenocarpa</name>
    <dbReference type="NCBI Taxonomy" id="92480"/>
    <lineage>
        <taxon>Eukaryota</taxon>
        <taxon>Viridiplantae</taxon>
        <taxon>Streptophyta</taxon>
        <taxon>Embryophyta</taxon>
        <taxon>Tracheophyta</taxon>
        <taxon>Spermatophyta</taxon>
        <taxon>Magnoliopsida</taxon>
        <taxon>eudicotyledons</taxon>
        <taxon>Gunneridae</taxon>
        <taxon>Pentapetalae</taxon>
        <taxon>rosids</taxon>
        <taxon>fabids</taxon>
        <taxon>Fabales</taxon>
        <taxon>Fabaceae</taxon>
        <taxon>Papilionoideae</taxon>
        <taxon>50 kb inversion clade</taxon>
        <taxon>NPAAA clade</taxon>
        <taxon>indigoferoid/millettioid clade</taxon>
        <taxon>Phaseoleae</taxon>
        <taxon>Sphenostylis</taxon>
    </lineage>
</organism>
<dbReference type="PANTHER" id="PTHR45918:SF1">
    <property type="entry name" value="ALPHA-1,3_1,6-MANNOSYLTRANSFERASE ALG2"/>
    <property type="match status" value="1"/>
</dbReference>
<evidence type="ECO:0000256" key="9">
    <source>
        <dbReference type="ARBA" id="ARBA00045104"/>
    </source>
</evidence>
<dbReference type="Gene3D" id="3.40.50.2000">
    <property type="entry name" value="Glycogen Phosphorylase B"/>
    <property type="match status" value="2"/>
</dbReference>
<dbReference type="EMBL" id="OY731402">
    <property type="protein sequence ID" value="CAJ1957577.1"/>
    <property type="molecule type" value="Genomic_DNA"/>
</dbReference>
<evidence type="ECO:0000256" key="6">
    <source>
        <dbReference type="ARBA" id="ARBA00022989"/>
    </source>
</evidence>
<protein>
    <recommendedName>
        <fullName evidence="10">Alpha-1,3/1,6-mannosyltransferase ALG2</fullName>
        <ecNumber evidence="10">2.4.1.132</ecNumber>
        <ecNumber evidence="10">2.4.1.257</ecNumber>
    </recommendedName>
    <alternativeName>
        <fullName evidence="10">GDP-Man:Man(1)GlcNAc(2)-PP-Dol alpha-1,3-mannosyltransferase</fullName>
    </alternativeName>
</protein>
<evidence type="ECO:0000256" key="3">
    <source>
        <dbReference type="ARBA" id="ARBA00022679"/>
    </source>
</evidence>
<comment type="pathway">
    <text evidence="1 10">Protein modification; protein glycosylation.</text>
</comment>
<keyword evidence="7" id="KW-0472">Membrane</keyword>
<dbReference type="InterPro" id="IPR028098">
    <property type="entry name" value="Glyco_trans_4-like_N"/>
</dbReference>
<comment type="subcellular location">
    <subcellularLocation>
        <location evidence="10">Endoplasmic reticulum membrane</location>
        <topology evidence="10">Single-pass membrane protein</topology>
    </subcellularLocation>
</comment>
<comment type="function">
    <text evidence="10">Mannosylates Man(2)GlcNAc(2)-dolichol diphosphate and Man(1)GlcNAc(2)-dolichol diphosphate to form Man(3)GlcNAc(2)-dolichol diphosphate.</text>
</comment>
<dbReference type="InterPro" id="IPR027054">
    <property type="entry name" value="ALG2"/>
</dbReference>
<evidence type="ECO:0000256" key="1">
    <source>
        <dbReference type="ARBA" id="ARBA00004922"/>
    </source>
</evidence>
<evidence type="ECO:0000256" key="7">
    <source>
        <dbReference type="ARBA" id="ARBA00023136"/>
    </source>
</evidence>
<dbReference type="GO" id="GO:0102704">
    <property type="term" value="F:GDP-Man:Man(2)GlcNAc(2)-PP-Dol alpha-1,6-mannosyltransferase activity"/>
    <property type="evidence" value="ECO:0007669"/>
    <property type="project" value="UniProtKB-UniRule"/>
</dbReference>
<dbReference type="SUPFAM" id="SSF53756">
    <property type="entry name" value="UDP-Glycosyltransferase/glycogen phosphorylase"/>
    <property type="match status" value="1"/>
</dbReference>